<dbReference type="InterPro" id="IPR004841">
    <property type="entry name" value="AA-permease/SLC12A_dom"/>
</dbReference>
<name>A0AAE1B481_9GAST</name>
<evidence type="ECO:0000259" key="7">
    <source>
        <dbReference type="Pfam" id="PF13906"/>
    </source>
</evidence>
<gene>
    <name evidence="8" type="ORF">RRG08_005022</name>
</gene>
<feature type="domain" description="Cationic amino acid transporter C-terminal" evidence="7">
    <location>
        <begin position="781"/>
        <end position="831"/>
    </location>
</feature>
<evidence type="ECO:0000256" key="1">
    <source>
        <dbReference type="ARBA" id="ARBA00004141"/>
    </source>
</evidence>
<evidence type="ECO:0000259" key="6">
    <source>
        <dbReference type="Pfam" id="PF00324"/>
    </source>
</evidence>
<evidence type="ECO:0000256" key="5">
    <source>
        <dbReference type="SAM" id="Phobius"/>
    </source>
</evidence>
<dbReference type="Proteomes" id="UP001283361">
    <property type="component" value="Unassembled WGS sequence"/>
</dbReference>
<feature type="transmembrane region" description="Helical" evidence="5">
    <location>
        <begin position="197"/>
        <end position="219"/>
    </location>
</feature>
<dbReference type="GO" id="GO:0061459">
    <property type="term" value="F:L-arginine transmembrane transporter activity"/>
    <property type="evidence" value="ECO:0007669"/>
    <property type="project" value="TreeGrafter"/>
</dbReference>
<evidence type="ECO:0000256" key="2">
    <source>
        <dbReference type="ARBA" id="ARBA00022692"/>
    </source>
</evidence>
<feature type="transmembrane region" description="Helical" evidence="5">
    <location>
        <begin position="239"/>
        <end position="261"/>
    </location>
</feature>
<dbReference type="InterPro" id="IPR029485">
    <property type="entry name" value="CAT_C"/>
</dbReference>
<comment type="caution">
    <text evidence="8">The sequence shown here is derived from an EMBL/GenBank/DDBJ whole genome shotgun (WGS) entry which is preliminary data.</text>
</comment>
<feature type="transmembrane region" description="Helical" evidence="5">
    <location>
        <begin position="809"/>
        <end position="826"/>
    </location>
</feature>
<feature type="transmembrane region" description="Helical" evidence="5">
    <location>
        <begin position="357"/>
        <end position="379"/>
    </location>
</feature>
<dbReference type="GO" id="GO:0097638">
    <property type="term" value="P:L-arginine import across plasma membrane"/>
    <property type="evidence" value="ECO:0007669"/>
    <property type="project" value="TreeGrafter"/>
</dbReference>
<dbReference type="PANTHER" id="PTHR43243">
    <property type="entry name" value="INNER MEMBRANE TRANSPORTER YGJI-RELATED"/>
    <property type="match status" value="1"/>
</dbReference>
<feature type="transmembrane region" description="Helical" evidence="5">
    <location>
        <begin position="12"/>
        <end position="31"/>
    </location>
</feature>
<proteinExistence type="predicted"/>
<sequence length="857" mass="92815">MRKEKQAELFKIGVASCSGLGIFAMTAHVAGREAGPAVVLSVLLAGTAALLSGLCHIELATRLPRCGTGYTFCYVTLGELLAFVVGWSLVLEHVLMGAAASKALWQYVEYMYNSTDISNVTTLSRFSSGKDSVLNTSPDIFSGCVVIAVIFLTFITVKRCAMVYLLLASLCGLVLLAFICVGFFHVEAQNWNSPPGFFAHGIGGIVSGAALLMSTFTSVDTISSCSEETKTPSKSLPTAFSFTVALVFTSLFLVTVALTLASPWQQFADDASLARAFETHGIFAADFVIGVGAVSGLLPVLIGSFLLPVRILYAMSEDNLLPKIFSKIGYNGIPVCPHFVTGSMIAVGSLLLEFGTILQMSSIGLLIEFTASSIIVLLIRYQPSPVGISREYSDLDGSYASYEDVADCQDLFEYREEGRPRLVLLPPDDDSVSGRFGYGETKYEPNFYPSPGRPDDCVTIQTQYSDRNSRQTTEFQRCPESGTYQSFFVGSPASLPAPPARSFVNKFKKKEADSSQVSVTVYGERDSLKSAAFDSNGFTQHKCYGTAKSSHGDVTKYSASGHSSITEGNNNCSKRKVKAAADSVDSKSKELGDSRDLMVRKMSLTCSLRGSGTEVTLQRSFSAASSLVNLGNYEADEASWRRARYYLLVYIAASTCLAITTQLWPTRPAPHSVLQGAAGGHFNTVNAVKVHSHPHTPGQDTRESFRHEQHQKAFDSRIEEGGQYEVVMSSGSSISCVDPEPSPGLSGAWWAVLLLCSSLVVMLVSGLCIAKQPQNRTPLHFKTPYVPLVPLLALSGNMLLLGALPVISWSRFAVWTLAGLCVYFGYGQRHSRHREQDEQDVVLFDITQLSAQEDPNT</sequence>
<feature type="transmembrane region" description="Helical" evidence="5">
    <location>
        <begin position="281"/>
        <end position="307"/>
    </location>
</feature>
<evidence type="ECO:0008006" key="10">
    <source>
        <dbReference type="Google" id="ProtNLM"/>
    </source>
</evidence>
<keyword evidence="9" id="KW-1185">Reference proteome</keyword>
<reference evidence="8" key="1">
    <citation type="journal article" date="2023" name="G3 (Bethesda)">
        <title>A reference genome for the long-term kleptoplast-retaining sea slug Elysia crispata morphotype clarki.</title>
        <authorList>
            <person name="Eastman K.E."/>
            <person name="Pendleton A.L."/>
            <person name="Shaikh M.A."/>
            <person name="Suttiyut T."/>
            <person name="Ogas R."/>
            <person name="Tomko P."/>
            <person name="Gavelis G."/>
            <person name="Widhalm J.R."/>
            <person name="Wisecaver J.H."/>
        </authorList>
    </citation>
    <scope>NUCLEOTIDE SEQUENCE</scope>
    <source>
        <strain evidence="8">ECLA1</strain>
    </source>
</reference>
<comment type="subcellular location">
    <subcellularLocation>
        <location evidence="1">Membrane</location>
        <topology evidence="1">Multi-pass membrane protein</topology>
    </subcellularLocation>
</comment>
<keyword evidence="4 5" id="KW-0472">Membrane</keyword>
<protein>
    <recommendedName>
        <fullName evidence="10">Cationic amino acid transporter C-terminal domain-containing protein</fullName>
    </recommendedName>
</protein>
<feature type="domain" description="Amino acid permease/ SLC12A" evidence="6">
    <location>
        <begin position="12"/>
        <end position="375"/>
    </location>
</feature>
<feature type="transmembrane region" description="Helical" evidence="5">
    <location>
        <begin position="328"/>
        <end position="351"/>
    </location>
</feature>
<evidence type="ECO:0000313" key="9">
    <source>
        <dbReference type="Proteomes" id="UP001283361"/>
    </source>
</evidence>
<evidence type="ECO:0000256" key="4">
    <source>
        <dbReference type="ARBA" id="ARBA00023136"/>
    </source>
</evidence>
<accession>A0AAE1B481</accession>
<keyword evidence="2 5" id="KW-0812">Transmembrane</keyword>
<feature type="transmembrane region" description="Helical" evidence="5">
    <location>
        <begin position="748"/>
        <end position="770"/>
    </location>
</feature>
<evidence type="ECO:0000256" key="3">
    <source>
        <dbReference type="ARBA" id="ARBA00022989"/>
    </source>
</evidence>
<dbReference type="Gene3D" id="1.20.1740.10">
    <property type="entry name" value="Amino acid/polyamine transporter I"/>
    <property type="match status" value="1"/>
</dbReference>
<dbReference type="Pfam" id="PF13906">
    <property type="entry name" value="AA_permease_C"/>
    <property type="match status" value="1"/>
</dbReference>
<dbReference type="GO" id="GO:0005886">
    <property type="term" value="C:plasma membrane"/>
    <property type="evidence" value="ECO:0007669"/>
    <property type="project" value="TreeGrafter"/>
</dbReference>
<feature type="transmembrane region" description="Helical" evidence="5">
    <location>
        <begin position="140"/>
        <end position="157"/>
    </location>
</feature>
<feature type="transmembrane region" description="Helical" evidence="5">
    <location>
        <begin position="69"/>
        <end position="90"/>
    </location>
</feature>
<feature type="transmembrane region" description="Helical" evidence="5">
    <location>
        <begin position="782"/>
        <end position="803"/>
    </location>
</feature>
<feature type="transmembrane region" description="Helical" evidence="5">
    <location>
        <begin position="164"/>
        <end position="185"/>
    </location>
</feature>
<dbReference type="PANTHER" id="PTHR43243:SF105">
    <property type="entry name" value="CATIONIC AMINO ACID TRANSPORTER C-TERMINAL DOMAIN-CONTAINING PROTEIN"/>
    <property type="match status" value="1"/>
</dbReference>
<feature type="transmembrane region" description="Helical" evidence="5">
    <location>
        <begin position="645"/>
        <end position="664"/>
    </location>
</feature>
<dbReference type="Pfam" id="PF00324">
    <property type="entry name" value="AA_permease"/>
    <property type="match status" value="1"/>
</dbReference>
<organism evidence="8 9">
    <name type="scientific">Elysia crispata</name>
    <name type="common">lettuce slug</name>
    <dbReference type="NCBI Taxonomy" id="231223"/>
    <lineage>
        <taxon>Eukaryota</taxon>
        <taxon>Metazoa</taxon>
        <taxon>Spiralia</taxon>
        <taxon>Lophotrochozoa</taxon>
        <taxon>Mollusca</taxon>
        <taxon>Gastropoda</taxon>
        <taxon>Heterobranchia</taxon>
        <taxon>Euthyneura</taxon>
        <taxon>Panpulmonata</taxon>
        <taxon>Sacoglossa</taxon>
        <taxon>Placobranchoidea</taxon>
        <taxon>Plakobranchidae</taxon>
        <taxon>Elysia</taxon>
    </lineage>
</organism>
<dbReference type="EMBL" id="JAWDGP010000657">
    <property type="protein sequence ID" value="KAK3798611.1"/>
    <property type="molecule type" value="Genomic_DNA"/>
</dbReference>
<dbReference type="GO" id="GO:0015189">
    <property type="term" value="F:L-lysine transmembrane transporter activity"/>
    <property type="evidence" value="ECO:0007669"/>
    <property type="project" value="TreeGrafter"/>
</dbReference>
<dbReference type="GO" id="GO:0000064">
    <property type="term" value="F:L-ornithine transmembrane transporter activity"/>
    <property type="evidence" value="ECO:0007669"/>
    <property type="project" value="TreeGrafter"/>
</dbReference>
<keyword evidence="3 5" id="KW-1133">Transmembrane helix</keyword>
<feature type="transmembrane region" description="Helical" evidence="5">
    <location>
        <begin position="37"/>
        <end position="57"/>
    </location>
</feature>
<evidence type="ECO:0000313" key="8">
    <source>
        <dbReference type="EMBL" id="KAK3798611.1"/>
    </source>
</evidence>
<dbReference type="AlphaFoldDB" id="A0AAE1B481"/>